<proteinExistence type="predicted"/>
<dbReference type="PROSITE" id="PS50110">
    <property type="entry name" value="RESPONSE_REGULATORY"/>
    <property type="match status" value="1"/>
</dbReference>
<dbReference type="Gene3D" id="2.40.50.1020">
    <property type="entry name" value="LytTr DNA-binding domain"/>
    <property type="match status" value="1"/>
</dbReference>
<dbReference type="InterPro" id="IPR046947">
    <property type="entry name" value="LytR-like"/>
</dbReference>
<dbReference type="InterPro" id="IPR007492">
    <property type="entry name" value="LytTR_DNA-bd_dom"/>
</dbReference>
<feature type="domain" description="HTH LytTR-type" evidence="3">
    <location>
        <begin position="133"/>
        <end position="231"/>
    </location>
</feature>
<dbReference type="InterPro" id="IPR011006">
    <property type="entry name" value="CheY-like_superfamily"/>
</dbReference>
<dbReference type="PANTHER" id="PTHR37299">
    <property type="entry name" value="TRANSCRIPTIONAL REGULATOR-RELATED"/>
    <property type="match status" value="1"/>
</dbReference>
<dbReference type="AlphaFoldDB" id="A0A364Y2K9"/>
<evidence type="ECO:0000256" key="1">
    <source>
        <dbReference type="PROSITE-ProRule" id="PRU00169"/>
    </source>
</evidence>
<dbReference type="GO" id="GO:0000156">
    <property type="term" value="F:phosphorelay response regulator activity"/>
    <property type="evidence" value="ECO:0007669"/>
    <property type="project" value="InterPro"/>
</dbReference>
<dbReference type="SMART" id="SM00448">
    <property type="entry name" value="REC"/>
    <property type="match status" value="1"/>
</dbReference>
<dbReference type="EMBL" id="QMFY01000005">
    <property type="protein sequence ID" value="RAW01113.1"/>
    <property type="molecule type" value="Genomic_DNA"/>
</dbReference>
<feature type="domain" description="Response regulatory" evidence="2">
    <location>
        <begin position="2"/>
        <end position="113"/>
    </location>
</feature>
<dbReference type="PANTHER" id="PTHR37299:SF1">
    <property type="entry name" value="STAGE 0 SPORULATION PROTEIN A HOMOLOG"/>
    <property type="match status" value="1"/>
</dbReference>
<evidence type="ECO:0000313" key="5">
    <source>
        <dbReference type="Proteomes" id="UP000251889"/>
    </source>
</evidence>
<dbReference type="RefSeq" id="WP_112747268.1">
    <property type="nucleotide sequence ID" value="NZ_QMFY01000005.1"/>
</dbReference>
<dbReference type="Gene3D" id="3.40.50.2300">
    <property type="match status" value="1"/>
</dbReference>
<dbReference type="PROSITE" id="PS50930">
    <property type="entry name" value="HTH_LYTTR"/>
    <property type="match status" value="1"/>
</dbReference>
<dbReference type="SUPFAM" id="SSF52172">
    <property type="entry name" value="CheY-like"/>
    <property type="match status" value="1"/>
</dbReference>
<reference evidence="4 5" key="1">
    <citation type="submission" date="2018-06" db="EMBL/GenBank/DDBJ databases">
        <title>Chryseolinea flavus sp. nov., a member of the phylum Bacteroidetes isolated from soil.</title>
        <authorList>
            <person name="Li Y."/>
            <person name="Wang J."/>
        </authorList>
    </citation>
    <scope>NUCLEOTIDE SEQUENCE [LARGE SCALE GENOMIC DNA]</scope>
    <source>
        <strain evidence="4 5">SDU1-6</strain>
    </source>
</reference>
<evidence type="ECO:0000259" key="3">
    <source>
        <dbReference type="PROSITE" id="PS50930"/>
    </source>
</evidence>
<dbReference type="Pfam" id="PF04397">
    <property type="entry name" value="LytTR"/>
    <property type="match status" value="1"/>
</dbReference>
<dbReference type="Pfam" id="PF00072">
    <property type="entry name" value="Response_reg"/>
    <property type="match status" value="1"/>
</dbReference>
<dbReference type="SMART" id="SM00850">
    <property type="entry name" value="LytTR"/>
    <property type="match status" value="1"/>
</dbReference>
<name>A0A364Y2K9_9BACT</name>
<dbReference type="Proteomes" id="UP000251889">
    <property type="component" value="Unassembled WGS sequence"/>
</dbReference>
<evidence type="ECO:0000259" key="2">
    <source>
        <dbReference type="PROSITE" id="PS50110"/>
    </source>
</evidence>
<keyword evidence="1" id="KW-0597">Phosphoprotein</keyword>
<evidence type="ECO:0000313" key="4">
    <source>
        <dbReference type="EMBL" id="RAW01113.1"/>
    </source>
</evidence>
<gene>
    <name evidence="4" type="ORF">DQQ10_11255</name>
</gene>
<keyword evidence="4" id="KW-0238">DNA-binding</keyword>
<accession>A0A364Y2K9</accession>
<comment type="caution">
    <text evidence="4">The sequence shown here is derived from an EMBL/GenBank/DDBJ whole genome shotgun (WGS) entry which is preliminary data.</text>
</comment>
<dbReference type="OrthoDB" id="1646880at2"/>
<sequence length="240" mass="27744">MKCVIVDDEPLARECISKYVSRIDYLELLAEVTNPIELTAIVASQPVDLIYLDIQTPVINGIDYLRIANNPPMVIITTAYPNFALEGFQLDVMDYLLKPITFDRFLKATGKANDHFNLLKKTAVSDATTNDYFFIKCDSKFERIHYDDILYIQALENYVHIVTAKRKYLTLLNLKSVEENLANHAFMKVHKSFLVATSKIEAIENNDILIHGTRVPIGRHYREEVIDRVLHNKLWKKNRE</sequence>
<keyword evidence="5" id="KW-1185">Reference proteome</keyword>
<protein>
    <submittedName>
        <fullName evidence="4">DNA-binding response regulator</fullName>
    </submittedName>
</protein>
<dbReference type="InterPro" id="IPR001789">
    <property type="entry name" value="Sig_transdc_resp-reg_receiver"/>
</dbReference>
<dbReference type="GO" id="GO:0003677">
    <property type="term" value="F:DNA binding"/>
    <property type="evidence" value="ECO:0007669"/>
    <property type="project" value="UniProtKB-KW"/>
</dbReference>
<organism evidence="4 5">
    <name type="scientific">Pseudochryseolinea flava</name>
    <dbReference type="NCBI Taxonomy" id="2059302"/>
    <lineage>
        <taxon>Bacteria</taxon>
        <taxon>Pseudomonadati</taxon>
        <taxon>Bacteroidota</taxon>
        <taxon>Cytophagia</taxon>
        <taxon>Cytophagales</taxon>
        <taxon>Fulvivirgaceae</taxon>
        <taxon>Pseudochryseolinea</taxon>
    </lineage>
</organism>
<feature type="modified residue" description="4-aspartylphosphate" evidence="1">
    <location>
        <position position="53"/>
    </location>
</feature>